<dbReference type="OrthoDB" id="3792227at2759"/>
<gene>
    <name evidence="2" type="ORF">P153DRAFT_294327</name>
</gene>
<keyword evidence="3" id="KW-1185">Reference proteome</keyword>
<feature type="region of interest" description="Disordered" evidence="1">
    <location>
        <begin position="161"/>
        <end position="193"/>
    </location>
</feature>
<dbReference type="AlphaFoldDB" id="A0A6A6ABB6"/>
<dbReference type="Proteomes" id="UP000799771">
    <property type="component" value="Unassembled WGS sequence"/>
</dbReference>
<evidence type="ECO:0000313" key="3">
    <source>
        <dbReference type="Proteomes" id="UP000799771"/>
    </source>
</evidence>
<organism evidence="2 3">
    <name type="scientific">Dothidotthia symphoricarpi CBS 119687</name>
    <dbReference type="NCBI Taxonomy" id="1392245"/>
    <lineage>
        <taxon>Eukaryota</taxon>
        <taxon>Fungi</taxon>
        <taxon>Dikarya</taxon>
        <taxon>Ascomycota</taxon>
        <taxon>Pezizomycotina</taxon>
        <taxon>Dothideomycetes</taxon>
        <taxon>Pleosporomycetidae</taxon>
        <taxon>Pleosporales</taxon>
        <taxon>Dothidotthiaceae</taxon>
        <taxon>Dothidotthia</taxon>
    </lineage>
</organism>
<sequence>MLRVRNRQDSAATPCSHPISDAITSKLPNPKVCPACFIKQHTETIKDVQRRLVERGGVFASKDEHGHKSLRKELRDAKIGLTNAVAQFEIAVAEAQLPPADLSHLRNALLEWEDQKIRLAKIPGLVYVSGAEEDEPTEEDRELAKLMMELLAMVLKKELTPDEMEERAATTSTEANLDHQRPGSQAHVPKDRTSIPETSELCLAPSVGNLQDKAAPKSIFKRKIAFSSADSLTTSPVRKRVRTRNFAAVSPEALNTSNPFPFAKLSDNKTIQAHRPQTSAEQHRLRSDFHRGCPNYTPGVWASSAFTEKANTSLFKIPWNEAEEQMRKEQEEAAEERKIADRLKMVAQAWTGIWWAKEVMQHVDLEKIREAGSGTSPEAGSLA</sequence>
<dbReference type="EMBL" id="ML977509">
    <property type="protein sequence ID" value="KAF2128168.1"/>
    <property type="molecule type" value="Genomic_DNA"/>
</dbReference>
<evidence type="ECO:0000313" key="2">
    <source>
        <dbReference type="EMBL" id="KAF2128168.1"/>
    </source>
</evidence>
<reference evidence="2" key="1">
    <citation type="journal article" date="2020" name="Stud. Mycol.">
        <title>101 Dothideomycetes genomes: a test case for predicting lifestyles and emergence of pathogens.</title>
        <authorList>
            <person name="Haridas S."/>
            <person name="Albert R."/>
            <person name="Binder M."/>
            <person name="Bloem J."/>
            <person name="Labutti K."/>
            <person name="Salamov A."/>
            <person name="Andreopoulos B."/>
            <person name="Baker S."/>
            <person name="Barry K."/>
            <person name="Bills G."/>
            <person name="Bluhm B."/>
            <person name="Cannon C."/>
            <person name="Castanera R."/>
            <person name="Culley D."/>
            <person name="Daum C."/>
            <person name="Ezra D."/>
            <person name="Gonzalez J."/>
            <person name="Henrissat B."/>
            <person name="Kuo A."/>
            <person name="Liang C."/>
            <person name="Lipzen A."/>
            <person name="Lutzoni F."/>
            <person name="Magnuson J."/>
            <person name="Mondo S."/>
            <person name="Nolan M."/>
            <person name="Ohm R."/>
            <person name="Pangilinan J."/>
            <person name="Park H.-J."/>
            <person name="Ramirez L."/>
            <person name="Alfaro M."/>
            <person name="Sun H."/>
            <person name="Tritt A."/>
            <person name="Yoshinaga Y."/>
            <person name="Zwiers L.-H."/>
            <person name="Turgeon B."/>
            <person name="Goodwin S."/>
            <person name="Spatafora J."/>
            <person name="Crous P."/>
            <person name="Grigoriev I."/>
        </authorList>
    </citation>
    <scope>NUCLEOTIDE SEQUENCE</scope>
    <source>
        <strain evidence="2">CBS 119687</strain>
    </source>
</reference>
<dbReference type="RefSeq" id="XP_033522557.1">
    <property type="nucleotide sequence ID" value="XM_033663950.1"/>
</dbReference>
<dbReference type="GeneID" id="54404382"/>
<proteinExistence type="predicted"/>
<name>A0A6A6ABB6_9PLEO</name>
<feature type="region of interest" description="Disordered" evidence="1">
    <location>
        <begin position="1"/>
        <end position="23"/>
    </location>
</feature>
<protein>
    <submittedName>
        <fullName evidence="2">Uncharacterized protein</fullName>
    </submittedName>
</protein>
<evidence type="ECO:0000256" key="1">
    <source>
        <dbReference type="SAM" id="MobiDB-lite"/>
    </source>
</evidence>
<accession>A0A6A6ABB6</accession>